<evidence type="ECO:0000313" key="2">
    <source>
        <dbReference type="EMBL" id="OGY91392.1"/>
    </source>
</evidence>
<comment type="caution">
    <text evidence="2">The sequence shown here is derived from an EMBL/GenBank/DDBJ whole genome shotgun (WGS) entry which is preliminary data.</text>
</comment>
<protein>
    <recommendedName>
        <fullName evidence="1">Helix-turn-helix domain-containing protein</fullName>
    </recommendedName>
</protein>
<proteinExistence type="predicted"/>
<name>A0A1G2BQJ4_9BACT</name>
<accession>A0A1G2BQJ4</accession>
<dbReference type="EMBL" id="MHKN01000043">
    <property type="protein sequence ID" value="OGY91392.1"/>
    <property type="molecule type" value="Genomic_DNA"/>
</dbReference>
<dbReference type="Pfam" id="PF12728">
    <property type="entry name" value="HTH_17"/>
    <property type="match status" value="1"/>
</dbReference>
<organism evidence="2 3">
    <name type="scientific">Candidatus Komeilibacteria bacterium RIFCSPLOWO2_01_FULL_53_11</name>
    <dbReference type="NCBI Taxonomy" id="1798552"/>
    <lineage>
        <taxon>Bacteria</taxon>
        <taxon>Candidatus Komeiliibacteriota</taxon>
    </lineage>
</organism>
<dbReference type="Proteomes" id="UP000177349">
    <property type="component" value="Unassembled WGS sequence"/>
</dbReference>
<gene>
    <name evidence="2" type="ORF">A3B31_02310</name>
</gene>
<dbReference type="InterPro" id="IPR041657">
    <property type="entry name" value="HTH_17"/>
</dbReference>
<evidence type="ECO:0000259" key="1">
    <source>
        <dbReference type="Pfam" id="PF12728"/>
    </source>
</evidence>
<reference evidence="2 3" key="1">
    <citation type="journal article" date="2016" name="Nat. Commun.">
        <title>Thousands of microbial genomes shed light on interconnected biogeochemical processes in an aquifer system.</title>
        <authorList>
            <person name="Anantharaman K."/>
            <person name="Brown C.T."/>
            <person name="Hug L.A."/>
            <person name="Sharon I."/>
            <person name="Castelle C.J."/>
            <person name="Probst A.J."/>
            <person name="Thomas B.C."/>
            <person name="Singh A."/>
            <person name="Wilkins M.J."/>
            <person name="Karaoz U."/>
            <person name="Brodie E.L."/>
            <person name="Williams K.H."/>
            <person name="Hubbard S.S."/>
            <person name="Banfield J.F."/>
        </authorList>
    </citation>
    <scope>NUCLEOTIDE SEQUENCE [LARGE SCALE GENOMIC DNA]</scope>
</reference>
<sequence length="94" mass="11077">MSLDKIPVRVSVSEASRLFGVSTKLVRDAIKNQEIRYIVVKKRYKINFESLVQWSQKSVRRSNKLMQHGVGQYVETWRIRAAKYSPRPPQREKT</sequence>
<feature type="domain" description="Helix-turn-helix" evidence="1">
    <location>
        <begin position="11"/>
        <end position="54"/>
    </location>
</feature>
<dbReference type="AlphaFoldDB" id="A0A1G2BQJ4"/>
<evidence type="ECO:0000313" key="3">
    <source>
        <dbReference type="Proteomes" id="UP000177349"/>
    </source>
</evidence>